<evidence type="ECO:0000313" key="2">
    <source>
        <dbReference type="Proteomes" id="UP000035287"/>
    </source>
</evidence>
<organism evidence="1 2">
    <name type="scientific">Croceicoccus naphthovorans</name>
    <dbReference type="NCBI Taxonomy" id="1348774"/>
    <lineage>
        <taxon>Bacteria</taxon>
        <taxon>Pseudomonadati</taxon>
        <taxon>Pseudomonadota</taxon>
        <taxon>Alphaproteobacteria</taxon>
        <taxon>Sphingomonadales</taxon>
        <taxon>Erythrobacteraceae</taxon>
        <taxon>Croceicoccus</taxon>
    </lineage>
</organism>
<dbReference type="EMBL" id="CP011770">
    <property type="protein sequence ID" value="AKM09719.1"/>
    <property type="molecule type" value="Genomic_DNA"/>
</dbReference>
<protein>
    <submittedName>
        <fullName evidence="1">Uncharacterized protein</fullName>
    </submittedName>
</protein>
<sequence length="229" mass="25919">MSEDPFLRHITPDAVEETLAGYQLVPRMSFDRVAGAIRQALGPTVPFPPIGCEEASGEKEFPSNLTASKSAWGQVWDKAGKAYGAIRRSDDELRHHLSEADLARLDAAETALGELLEVAFRLKDREPERTRWRDARAQSLRVERAFQLSHVFRFAFGRDPTILSEDWAADATGGPWPDFYRRIMALAFTEPKTRRDEVVLAAARDQILKLRERFGDDGEELFSPDFARE</sequence>
<dbReference type="PATRIC" id="fig|1348774.3.peg.1375"/>
<gene>
    <name evidence="1" type="ORF">AB433_06570</name>
</gene>
<dbReference type="KEGG" id="cna:AB433_06570"/>
<keyword evidence="2" id="KW-1185">Reference proteome</keyword>
<dbReference type="AlphaFoldDB" id="A0A0G3XGI2"/>
<proteinExistence type="predicted"/>
<dbReference type="Proteomes" id="UP000035287">
    <property type="component" value="Chromosome"/>
</dbReference>
<dbReference type="RefSeq" id="WP_047820404.1">
    <property type="nucleotide sequence ID" value="NZ_CP011770.1"/>
</dbReference>
<evidence type="ECO:0000313" key="1">
    <source>
        <dbReference type="EMBL" id="AKM09719.1"/>
    </source>
</evidence>
<accession>A0A0G3XGI2</accession>
<name>A0A0G3XGI2_9SPHN</name>
<dbReference type="STRING" id="1348774.AB433_06570"/>
<reference evidence="1 2" key="1">
    <citation type="submission" date="2015-06" db="EMBL/GenBank/DDBJ databases">
        <authorList>
            <person name="Zeng Y."/>
            <person name="Huang Y."/>
        </authorList>
    </citation>
    <scope>NUCLEOTIDE SEQUENCE [LARGE SCALE GENOMIC DNA]</scope>
    <source>
        <strain evidence="1 2">PQ-2</strain>
    </source>
</reference>